<reference evidence="2" key="1">
    <citation type="submission" date="2022-11" db="UniProtKB">
        <authorList>
            <consortium name="WormBaseParasite"/>
        </authorList>
    </citation>
    <scope>IDENTIFICATION</scope>
</reference>
<evidence type="ECO:0000313" key="1">
    <source>
        <dbReference type="Proteomes" id="UP000887565"/>
    </source>
</evidence>
<proteinExistence type="predicted"/>
<dbReference type="WBParaSite" id="nRc.2.0.1.t03269-RA">
    <property type="protein sequence ID" value="nRc.2.0.1.t03269-RA"/>
    <property type="gene ID" value="nRc.2.0.1.g03269"/>
</dbReference>
<name>A0A915HNI4_ROMCU</name>
<dbReference type="Proteomes" id="UP000887565">
    <property type="component" value="Unplaced"/>
</dbReference>
<sequence length="64" mass="6949">MKADMLKAASELKCRAHQNNYIQANGISSDTILGVADASTAAILCNRSFTIHAHRGIVRLSFFV</sequence>
<evidence type="ECO:0000313" key="2">
    <source>
        <dbReference type="WBParaSite" id="nRc.2.0.1.t03269-RA"/>
    </source>
</evidence>
<organism evidence="1 2">
    <name type="scientific">Romanomermis culicivorax</name>
    <name type="common">Nematode worm</name>
    <dbReference type="NCBI Taxonomy" id="13658"/>
    <lineage>
        <taxon>Eukaryota</taxon>
        <taxon>Metazoa</taxon>
        <taxon>Ecdysozoa</taxon>
        <taxon>Nematoda</taxon>
        <taxon>Enoplea</taxon>
        <taxon>Dorylaimia</taxon>
        <taxon>Mermithida</taxon>
        <taxon>Mermithoidea</taxon>
        <taxon>Mermithidae</taxon>
        <taxon>Romanomermis</taxon>
    </lineage>
</organism>
<protein>
    <submittedName>
        <fullName evidence="2">Uncharacterized protein</fullName>
    </submittedName>
</protein>
<keyword evidence="1" id="KW-1185">Reference proteome</keyword>
<accession>A0A915HNI4</accession>
<dbReference type="AlphaFoldDB" id="A0A915HNI4"/>